<protein>
    <submittedName>
        <fullName evidence="2">Endonuclease/exonuclease/phosphatase family protein</fullName>
    </submittedName>
</protein>
<dbReference type="PANTHER" id="PTHR33710">
    <property type="entry name" value="BNAC02G09200D PROTEIN"/>
    <property type="match status" value="1"/>
</dbReference>
<dbReference type="Pfam" id="PF03372">
    <property type="entry name" value="Exo_endo_phos"/>
    <property type="match status" value="1"/>
</dbReference>
<evidence type="ECO:0000313" key="3">
    <source>
        <dbReference type="Proteomes" id="UP000265520"/>
    </source>
</evidence>
<dbReference type="InterPro" id="IPR036691">
    <property type="entry name" value="Endo/exonu/phosph_ase_sf"/>
</dbReference>
<dbReference type="EMBL" id="LXQA010004062">
    <property type="protein sequence ID" value="MCH82709.1"/>
    <property type="molecule type" value="Genomic_DNA"/>
</dbReference>
<keyword evidence="2" id="KW-0269">Exonuclease</keyword>
<dbReference type="PANTHER" id="PTHR33710:SF79">
    <property type="entry name" value="OS06G0205337 PROTEIN"/>
    <property type="match status" value="1"/>
</dbReference>
<dbReference type="AlphaFoldDB" id="A0A392M646"/>
<keyword evidence="2" id="KW-0255">Endonuclease</keyword>
<dbReference type="InterPro" id="IPR005135">
    <property type="entry name" value="Endo/exonuclease/phosphatase"/>
</dbReference>
<reference evidence="2 3" key="1">
    <citation type="journal article" date="2018" name="Front. Plant Sci.">
        <title>Red Clover (Trifolium pratense) and Zigzag Clover (T. medium) - A Picture of Genomic Similarities and Differences.</title>
        <authorList>
            <person name="Dluhosova J."/>
            <person name="Istvanek J."/>
            <person name="Nedelnik J."/>
            <person name="Repkova J."/>
        </authorList>
    </citation>
    <scope>NUCLEOTIDE SEQUENCE [LARGE SCALE GENOMIC DNA]</scope>
    <source>
        <strain evidence="3">cv. 10/8</strain>
        <tissue evidence="2">Leaf</tissue>
    </source>
</reference>
<feature type="domain" description="Endonuclease/exonuclease/phosphatase" evidence="1">
    <location>
        <begin position="11"/>
        <end position="135"/>
    </location>
</feature>
<dbReference type="GO" id="GO:0004527">
    <property type="term" value="F:exonuclease activity"/>
    <property type="evidence" value="ECO:0007669"/>
    <property type="project" value="UniProtKB-KW"/>
</dbReference>
<gene>
    <name evidence="2" type="ORF">A2U01_0003520</name>
</gene>
<organism evidence="2 3">
    <name type="scientific">Trifolium medium</name>
    <dbReference type="NCBI Taxonomy" id="97028"/>
    <lineage>
        <taxon>Eukaryota</taxon>
        <taxon>Viridiplantae</taxon>
        <taxon>Streptophyta</taxon>
        <taxon>Embryophyta</taxon>
        <taxon>Tracheophyta</taxon>
        <taxon>Spermatophyta</taxon>
        <taxon>Magnoliopsida</taxon>
        <taxon>eudicotyledons</taxon>
        <taxon>Gunneridae</taxon>
        <taxon>Pentapetalae</taxon>
        <taxon>rosids</taxon>
        <taxon>fabids</taxon>
        <taxon>Fabales</taxon>
        <taxon>Fabaceae</taxon>
        <taxon>Papilionoideae</taxon>
        <taxon>50 kb inversion clade</taxon>
        <taxon>NPAAA clade</taxon>
        <taxon>Hologalegina</taxon>
        <taxon>IRL clade</taxon>
        <taxon>Trifolieae</taxon>
        <taxon>Trifolium</taxon>
    </lineage>
</organism>
<keyword evidence="3" id="KW-1185">Reference proteome</keyword>
<keyword evidence="2" id="KW-0378">Hydrolase</keyword>
<evidence type="ECO:0000259" key="1">
    <source>
        <dbReference type="Pfam" id="PF03372"/>
    </source>
</evidence>
<name>A0A392M646_9FABA</name>
<accession>A0A392M646</accession>
<dbReference type="GO" id="GO:0004519">
    <property type="term" value="F:endonuclease activity"/>
    <property type="evidence" value="ECO:0007669"/>
    <property type="project" value="UniProtKB-KW"/>
</dbReference>
<dbReference type="Proteomes" id="UP000265520">
    <property type="component" value="Unassembled WGS sequence"/>
</dbReference>
<comment type="caution">
    <text evidence="2">The sequence shown here is derived from an EMBL/GenBank/DDBJ whole genome shotgun (WGS) entry which is preliminary data.</text>
</comment>
<evidence type="ECO:0000313" key="2">
    <source>
        <dbReference type="EMBL" id="MCH82709.1"/>
    </source>
</evidence>
<proteinExistence type="predicted"/>
<dbReference type="SUPFAM" id="SSF56219">
    <property type="entry name" value="DNase I-like"/>
    <property type="match status" value="1"/>
</dbReference>
<sequence length="367" mass="43591">MEVNHPIYPKWRLTGFYGYPDSGRRQDSWDLLRTLAQDNSLPWCIMGDFNDLLSNDDKRSSVDHPPWRIRGFRSAVQDSNLVDLPLIGYPFTWIRSRSGEEVKEERLDRALVTQAWYDMFPNCQLHNVVADRSDHYPILLKLFEGNRKKIMREFKFENSWLQEDDLERVVQEGWNKGVNGEVMSRLQCCTEEMNEWGRQLRNKYRVEIEDCRKELEMLRTLENHVQGTRYEEVRKKMSLLLAQEETFWKQRAKIYWLREGDTNSRFFHATASAKKRRNEINKLQNEAGEVVQQQHEMCDIAKTYFEKLFSSSHRNSNMDLRYIEPCITEAQNDQLLSPFQVREIKEALFSMHSDKAPGPDGLNPTFY</sequence>
<keyword evidence="2" id="KW-0540">Nuclease</keyword>
<dbReference type="Gene3D" id="3.60.10.10">
    <property type="entry name" value="Endonuclease/exonuclease/phosphatase"/>
    <property type="match status" value="1"/>
</dbReference>